<dbReference type="Proteomes" id="UP000036681">
    <property type="component" value="Unplaced"/>
</dbReference>
<evidence type="ECO:0000256" key="2">
    <source>
        <dbReference type="SAM" id="MobiDB-lite"/>
    </source>
</evidence>
<feature type="region of interest" description="Disordered" evidence="2">
    <location>
        <begin position="208"/>
        <end position="247"/>
    </location>
</feature>
<dbReference type="WBParaSite" id="ALUE_0001513201-mRNA-1">
    <property type="protein sequence ID" value="ALUE_0001513201-mRNA-1"/>
    <property type="gene ID" value="ALUE_0001513201"/>
</dbReference>
<accession>A0A0M3IBL8</accession>
<sequence>MAEMFTREWEERALTCYEPDPEPDQADKSGPRLFVSYDKKFVIKTMDSEAVAEIHSILRFYHEYVVEKHGKTLLPQYLGLYRITVDGGETYLIVMRNIFGRKYKVHRKYDLKGSTVQRQASEKEKAKELPTLKGSTVQRQASEKEKAKELPTLKDNDFLEDNYKLLLPEDAREKLVNMLSSDTEFLARLHLMDYSLLVGIHDMDRAEAEAAATQQAGDQSEGEVSGDELVPTPPDSPLPSTGAFAPIPPGGPDLDDEFFAIPSNPLSSKRLIYFIGLVDILTYYGVKKRTASAAKAVKYGSEAENISTVKPDQYARRLLDFVTRAVSINPEGAS</sequence>
<dbReference type="InterPro" id="IPR023610">
    <property type="entry name" value="PInositol-4/5-P-5/4-kinase"/>
</dbReference>
<dbReference type="PROSITE" id="PS51455">
    <property type="entry name" value="PIPK"/>
    <property type="match status" value="1"/>
</dbReference>
<organism evidence="4 5">
    <name type="scientific">Ascaris lumbricoides</name>
    <name type="common">Giant roundworm</name>
    <dbReference type="NCBI Taxonomy" id="6252"/>
    <lineage>
        <taxon>Eukaryota</taxon>
        <taxon>Metazoa</taxon>
        <taxon>Ecdysozoa</taxon>
        <taxon>Nematoda</taxon>
        <taxon>Chromadorea</taxon>
        <taxon>Rhabditida</taxon>
        <taxon>Spirurina</taxon>
        <taxon>Ascaridomorpha</taxon>
        <taxon>Ascaridoidea</taxon>
        <taxon>Ascarididae</taxon>
        <taxon>Ascaris</taxon>
    </lineage>
</organism>
<dbReference type="GO" id="GO:0016308">
    <property type="term" value="F:1-phosphatidylinositol-4-phosphate 5-kinase activity"/>
    <property type="evidence" value="ECO:0007669"/>
    <property type="project" value="TreeGrafter"/>
</dbReference>
<dbReference type="SUPFAM" id="SSF56104">
    <property type="entry name" value="SAICAR synthase-like"/>
    <property type="match status" value="2"/>
</dbReference>
<dbReference type="Gene3D" id="3.30.800.10">
    <property type="entry name" value="Phosphatidylinositol Phosphate Kinase II Beta"/>
    <property type="match status" value="1"/>
</dbReference>
<dbReference type="InterPro" id="IPR027484">
    <property type="entry name" value="PInositol-4-P-5-kinase_N"/>
</dbReference>
<dbReference type="GO" id="GO:0005886">
    <property type="term" value="C:plasma membrane"/>
    <property type="evidence" value="ECO:0007669"/>
    <property type="project" value="TreeGrafter"/>
</dbReference>
<evidence type="ECO:0000313" key="5">
    <source>
        <dbReference type="WBParaSite" id="ALUE_0001513201-mRNA-1"/>
    </source>
</evidence>
<keyword evidence="4" id="KW-1185">Reference proteome</keyword>
<dbReference type="PANTHER" id="PTHR23086:SF8">
    <property type="entry name" value="PHOSPHATIDYLINOSITOL 5-PHOSPHATE 4-KINASE, ISOFORM A"/>
    <property type="match status" value="1"/>
</dbReference>
<dbReference type="SMART" id="SM00330">
    <property type="entry name" value="PIPKc"/>
    <property type="match status" value="1"/>
</dbReference>
<proteinExistence type="predicted"/>
<dbReference type="Gene3D" id="3.30.810.10">
    <property type="entry name" value="2-Layer Sandwich"/>
    <property type="match status" value="2"/>
</dbReference>
<name>A0A0M3IBL8_ASCLU</name>
<feature type="compositionally biased region" description="Basic and acidic residues" evidence="2">
    <location>
        <begin position="120"/>
        <end position="130"/>
    </location>
</feature>
<keyword evidence="1" id="KW-0547">Nucleotide-binding</keyword>
<keyword evidence="1" id="KW-0067">ATP-binding</keyword>
<evidence type="ECO:0000259" key="3">
    <source>
        <dbReference type="PROSITE" id="PS51455"/>
    </source>
</evidence>
<dbReference type="GO" id="GO:0005524">
    <property type="term" value="F:ATP binding"/>
    <property type="evidence" value="ECO:0007669"/>
    <property type="project" value="UniProtKB-UniRule"/>
</dbReference>
<keyword evidence="1" id="KW-0418">Kinase</keyword>
<feature type="domain" description="PIPK" evidence="3">
    <location>
        <begin position="1"/>
        <end position="326"/>
    </location>
</feature>
<protein>
    <submittedName>
        <fullName evidence="5">PIPK domain-containing protein</fullName>
    </submittedName>
</protein>
<dbReference type="AlphaFoldDB" id="A0A0M3IBL8"/>
<dbReference type="InterPro" id="IPR027483">
    <property type="entry name" value="PInositol-4-P-4/5-kinase_C_sf"/>
</dbReference>
<dbReference type="GO" id="GO:0016309">
    <property type="term" value="F:1-phosphatidylinositol-5-phosphate 4-kinase activity"/>
    <property type="evidence" value="ECO:0007669"/>
    <property type="project" value="TreeGrafter"/>
</dbReference>
<evidence type="ECO:0000256" key="1">
    <source>
        <dbReference type="PROSITE-ProRule" id="PRU00781"/>
    </source>
</evidence>
<dbReference type="Pfam" id="PF01504">
    <property type="entry name" value="PIP5K"/>
    <property type="match status" value="1"/>
</dbReference>
<dbReference type="GO" id="GO:0046854">
    <property type="term" value="P:phosphatidylinositol phosphate biosynthetic process"/>
    <property type="evidence" value="ECO:0007669"/>
    <property type="project" value="TreeGrafter"/>
</dbReference>
<feature type="region of interest" description="Disordered" evidence="2">
    <location>
        <begin position="119"/>
        <end position="149"/>
    </location>
</feature>
<dbReference type="PANTHER" id="PTHR23086">
    <property type="entry name" value="PHOSPHATIDYLINOSITOL-4-PHOSPHATE 5-KINASE"/>
    <property type="match status" value="1"/>
</dbReference>
<dbReference type="InterPro" id="IPR002498">
    <property type="entry name" value="PInositol-4-P-4/5-kinase_core"/>
</dbReference>
<reference evidence="5" key="1">
    <citation type="submission" date="2017-02" db="UniProtKB">
        <authorList>
            <consortium name="WormBaseParasite"/>
        </authorList>
    </citation>
    <scope>IDENTIFICATION</scope>
</reference>
<keyword evidence="1" id="KW-0808">Transferase</keyword>
<evidence type="ECO:0000313" key="4">
    <source>
        <dbReference type="Proteomes" id="UP000036681"/>
    </source>
</evidence>